<accession>A0A439CQN7</accession>
<reference evidence="2 3" key="1">
    <citation type="submission" date="2018-12" db="EMBL/GenBank/DDBJ databases">
        <title>Draft genome sequence of Xylaria grammica IHI A82.</title>
        <authorList>
            <person name="Buettner E."/>
            <person name="Kellner H."/>
        </authorList>
    </citation>
    <scope>NUCLEOTIDE SEQUENCE [LARGE SCALE GENOMIC DNA]</scope>
    <source>
        <strain evidence="2 3">IHI A82</strain>
    </source>
</reference>
<dbReference type="InterPro" id="IPR024079">
    <property type="entry name" value="MetalloPept_cat_dom_sf"/>
</dbReference>
<dbReference type="Pfam" id="PF16313">
    <property type="entry name" value="DUF4953"/>
    <property type="match status" value="1"/>
</dbReference>
<evidence type="ECO:0000313" key="3">
    <source>
        <dbReference type="Proteomes" id="UP000286045"/>
    </source>
</evidence>
<dbReference type="Proteomes" id="UP000286045">
    <property type="component" value="Unassembled WGS sequence"/>
</dbReference>
<gene>
    <name evidence="2" type="ORF">EKO27_g10635</name>
</gene>
<dbReference type="STRING" id="363999.A0A439CQN7"/>
<dbReference type="Gene3D" id="3.40.390.10">
    <property type="entry name" value="Collagenase (Catalytic Domain)"/>
    <property type="match status" value="1"/>
</dbReference>
<feature type="domain" description="EcxA zinc-binding" evidence="1">
    <location>
        <begin position="243"/>
        <end position="313"/>
    </location>
</feature>
<sequence>MDSLDAILSYPLFGCAEQQHHAEIAPDVAARVGSPSSGSGDTAPSCDATNGGGCPVVVTVPAYRMRILSQGAVHNSTNAERKDQEARKPLNILNSISPQIGINTYQEPQACALASPHKAVYYHCATQRRVDGAARAQIGVYGYIPRWRRDATIPYVVLAESFEKPDHACLTAAGVAGAIAMWKGIGVKFEQVPRNHPAAFAILYLDLPLDNRPDVYAEAFFPQDGPGTLLVYGLALQASNRPCLANLLAHEVGHILGLRHSFAGDICKETGEAKEQGSVLWGARNESSVMNYFTDPKRYSVQEQDLEELRSFYDFTGEKYKGLEICDFTPGSFLFR</sequence>
<keyword evidence="3" id="KW-1185">Reference proteome</keyword>
<name>A0A439CQN7_9PEZI</name>
<comment type="caution">
    <text evidence="2">The sequence shown here is derived from an EMBL/GenBank/DDBJ whole genome shotgun (WGS) entry which is preliminary data.</text>
</comment>
<dbReference type="EMBL" id="RYZI01000564">
    <property type="protein sequence ID" value="RWA04467.1"/>
    <property type="molecule type" value="Genomic_DNA"/>
</dbReference>
<evidence type="ECO:0000259" key="1">
    <source>
        <dbReference type="Pfam" id="PF16313"/>
    </source>
</evidence>
<proteinExistence type="predicted"/>
<evidence type="ECO:0000313" key="2">
    <source>
        <dbReference type="EMBL" id="RWA04467.1"/>
    </source>
</evidence>
<organism evidence="2 3">
    <name type="scientific">Xylaria grammica</name>
    <dbReference type="NCBI Taxonomy" id="363999"/>
    <lineage>
        <taxon>Eukaryota</taxon>
        <taxon>Fungi</taxon>
        <taxon>Dikarya</taxon>
        <taxon>Ascomycota</taxon>
        <taxon>Pezizomycotina</taxon>
        <taxon>Sordariomycetes</taxon>
        <taxon>Xylariomycetidae</taxon>
        <taxon>Xylariales</taxon>
        <taxon>Xylariaceae</taxon>
        <taxon>Xylaria</taxon>
    </lineage>
</organism>
<dbReference type="AlphaFoldDB" id="A0A439CQN7"/>
<dbReference type="GO" id="GO:0008237">
    <property type="term" value="F:metallopeptidase activity"/>
    <property type="evidence" value="ECO:0007669"/>
    <property type="project" value="InterPro"/>
</dbReference>
<dbReference type="SUPFAM" id="SSF55486">
    <property type="entry name" value="Metalloproteases ('zincins'), catalytic domain"/>
    <property type="match status" value="1"/>
</dbReference>
<protein>
    <recommendedName>
        <fullName evidence="1">EcxA zinc-binding domain-containing protein</fullName>
    </recommendedName>
</protein>
<dbReference type="InterPro" id="IPR032534">
    <property type="entry name" value="EcxA_zinc-bd"/>
</dbReference>